<feature type="domain" description="DUF4143" evidence="1">
    <location>
        <begin position="31"/>
        <end position="144"/>
    </location>
</feature>
<proteinExistence type="predicted"/>
<keyword evidence="3" id="KW-1185">Reference proteome</keyword>
<protein>
    <submittedName>
        <fullName evidence="2">DUF4143 domain-containing protein</fullName>
    </submittedName>
</protein>
<gene>
    <name evidence="2" type="ORF">OHJ16_03920</name>
</gene>
<accession>A0ABT4I620</accession>
<dbReference type="EMBL" id="JAPTMY010000006">
    <property type="protein sequence ID" value="MCZ0857188.1"/>
    <property type="molecule type" value="Genomic_DNA"/>
</dbReference>
<comment type="caution">
    <text evidence="2">The sequence shown here is derived from an EMBL/GenBank/DDBJ whole genome shotgun (WGS) entry which is preliminary data.</text>
</comment>
<evidence type="ECO:0000313" key="2">
    <source>
        <dbReference type="EMBL" id="MCZ0857188.1"/>
    </source>
</evidence>
<evidence type="ECO:0000259" key="1">
    <source>
        <dbReference type="Pfam" id="PF13635"/>
    </source>
</evidence>
<organism evidence="2 3">
    <name type="scientific">Actinomyces israelii</name>
    <dbReference type="NCBI Taxonomy" id="1659"/>
    <lineage>
        <taxon>Bacteria</taxon>
        <taxon>Bacillati</taxon>
        <taxon>Actinomycetota</taxon>
        <taxon>Actinomycetes</taxon>
        <taxon>Actinomycetales</taxon>
        <taxon>Actinomycetaceae</taxon>
        <taxon>Actinomyces</taxon>
    </lineage>
</organism>
<sequence>MAALESQPASFSALTRRMQEELTAAVGAAAVPALHDLAGRMFLVEDQPAWSPRLRPKEATARAPTRHFADPSLAAGLLGAGADRLLADPETLGFLFEGQVVHDVRVYAQAAEARGVFHYRDSKGGDEIDIVVEGHDGAWLGVEANLGGGQVSAAAENLRRVAAKIECTPVGLVVVTPAGIAHRRDDGVVVPLSTLGP</sequence>
<dbReference type="InterPro" id="IPR025420">
    <property type="entry name" value="DUF4143"/>
</dbReference>
<name>A0ABT4I620_9ACTO</name>
<dbReference type="Proteomes" id="UP001072034">
    <property type="component" value="Unassembled WGS sequence"/>
</dbReference>
<evidence type="ECO:0000313" key="3">
    <source>
        <dbReference type="Proteomes" id="UP001072034"/>
    </source>
</evidence>
<reference evidence="2" key="1">
    <citation type="submission" date="2022-10" db="EMBL/GenBank/DDBJ databases">
        <title>Genome sequence of Actinomyces israelii ATCC 10048.</title>
        <authorList>
            <person name="Watt R.M."/>
            <person name="Tong W.M."/>
        </authorList>
    </citation>
    <scope>NUCLEOTIDE SEQUENCE</scope>
    <source>
        <strain evidence="2">ATCC 10048</strain>
    </source>
</reference>
<dbReference type="Pfam" id="PF13635">
    <property type="entry name" value="DUF4143"/>
    <property type="match status" value="1"/>
</dbReference>